<name>A0A939LTY4_9MICO</name>
<dbReference type="PROSITE" id="PS50943">
    <property type="entry name" value="HTH_CROC1"/>
    <property type="match status" value="1"/>
</dbReference>
<gene>
    <name evidence="3" type="ORF">J4H91_01850</name>
</gene>
<dbReference type="SUPFAM" id="SSF47413">
    <property type="entry name" value="lambda repressor-like DNA-binding domains"/>
    <property type="match status" value="1"/>
</dbReference>
<accession>A0A939LTY4</accession>
<dbReference type="PANTHER" id="PTHR46797">
    <property type="entry name" value="HTH-TYPE TRANSCRIPTIONAL REGULATOR"/>
    <property type="match status" value="1"/>
</dbReference>
<evidence type="ECO:0000313" key="3">
    <source>
        <dbReference type="EMBL" id="MBO1804061.1"/>
    </source>
</evidence>
<dbReference type="Proteomes" id="UP000664398">
    <property type="component" value="Unassembled WGS sequence"/>
</dbReference>
<dbReference type="Gene3D" id="1.10.260.40">
    <property type="entry name" value="lambda repressor-like DNA-binding domains"/>
    <property type="match status" value="1"/>
</dbReference>
<dbReference type="SMART" id="SM00530">
    <property type="entry name" value="HTH_XRE"/>
    <property type="match status" value="1"/>
</dbReference>
<keyword evidence="1" id="KW-0238">DNA-binding</keyword>
<keyword evidence="4" id="KW-1185">Reference proteome</keyword>
<feature type="domain" description="HTH cro/C1-type" evidence="2">
    <location>
        <begin position="23"/>
        <end position="77"/>
    </location>
</feature>
<proteinExistence type="predicted"/>
<comment type="caution">
    <text evidence="3">The sequence shown here is derived from an EMBL/GenBank/DDBJ whole genome shotgun (WGS) entry which is preliminary data.</text>
</comment>
<dbReference type="CDD" id="cd00093">
    <property type="entry name" value="HTH_XRE"/>
    <property type="match status" value="1"/>
</dbReference>
<evidence type="ECO:0000313" key="4">
    <source>
        <dbReference type="Proteomes" id="UP000664398"/>
    </source>
</evidence>
<dbReference type="GO" id="GO:0003700">
    <property type="term" value="F:DNA-binding transcription factor activity"/>
    <property type="evidence" value="ECO:0007669"/>
    <property type="project" value="TreeGrafter"/>
</dbReference>
<dbReference type="InterPro" id="IPR001387">
    <property type="entry name" value="Cro/C1-type_HTH"/>
</dbReference>
<dbReference type="GO" id="GO:0003677">
    <property type="term" value="F:DNA binding"/>
    <property type="evidence" value="ECO:0007669"/>
    <property type="project" value="UniProtKB-KW"/>
</dbReference>
<dbReference type="RefSeq" id="WP_208044531.1">
    <property type="nucleotide sequence ID" value="NZ_JAGDYL010000001.1"/>
</dbReference>
<dbReference type="EMBL" id="JAGDYL010000001">
    <property type="protein sequence ID" value="MBO1804061.1"/>
    <property type="molecule type" value="Genomic_DNA"/>
</dbReference>
<evidence type="ECO:0000256" key="1">
    <source>
        <dbReference type="ARBA" id="ARBA00023125"/>
    </source>
</evidence>
<dbReference type="PANTHER" id="PTHR46797:SF1">
    <property type="entry name" value="METHYLPHOSPHONATE SYNTHASE"/>
    <property type="match status" value="1"/>
</dbReference>
<dbReference type="InterPro" id="IPR050807">
    <property type="entry name" value="TransReg_Diox_bact_type"/>
</dbReference>
<dbReference type="InterPro" id="IPR010982">
    <property type="entry name" value="Lambda_DNA-bd_dom_sf"/>
</dbReference>
<evidence type="ECO:0000259" key="2">
    <source>
        <dbReference type="PROSITE" id="PS50943"/>
    </source>
</evidence>
<reference evidence="3" key="1">
    <citation type="submission" date="2021-03" db="EMBL/GenBank/DDBJ databases">
        <title>Leucobacter chromiisoli sp. nov., isolated from chromium-containing soil of chemical plant.</title>
        <authorList>
            <person name="Xu Z."/>
        </authorList>
    </citation>
    <scope>NUCLEOTIDE SEQUENCE</scope>
    <source>
        <strain evidence="3">A2</strain>
    </source>
</reference>
<sequence length="489" mass="54310">MAPESTPALSAAELDRLLIGKRLRHFRTNAGLTLDQLGERVGVVASQLSLIENGRREPKLGLLQAIARELELDPSELLKPEPPDHRSALEIELERAQSAPAYTRLKLPHVRAPRTLSDDTLEALVGLHRELARRSRAAAATSEEARRANTAIRLKMRERDNYIHEIELIASDLMRRIGHTAGAVTHREVAVLAELLGFTLIFVDDLPSNTRSITDLANGRIYLPPASIPGGHGLRSLALQAMAHRVLGHQEPASYAEFLEQRMQINYFAAACLIPEARAVEFLQQAKRNRNLAIEDLRDAFGVTHEAAAHRFTNLATRHLDLRVHHYRADGEGVLVRGYENDGLPFPSDSSGSIEGEVLCHKWGGRTAFDRTNRTSEFYQYTDTPVGTFWSSVQTGDAELGPFAISCGVPFDDARWFRGRDTQVRAVSTCPDPTCCRTPSRALLERWKGKAWPSARMHAHVLAPLPTGTFPGVDDTEMYAFLSRHAPES</sequence>
<dbReference type="AlphaFoldDB" id="A0A939LTY4"/>
<dbReference type="Pfam" id="PF13560">
    <property type="entry name" value="HTH_31"/>
    <property type="match status" value="1"/>
</dbReference>
<protein>
    <submittedName>
        <fullName evidence="3">Helix-turn-helix domain-containing protein</fullName>
    </submittedName>
</protein>
<dbReference type="GO" id="GO:0005829">
    <property type="term" value="C:cytosol"/>
    <property type="evidence" value="ECO:0007669"/>
    <property type="project" value="TreeGrafter"/>
</dbReference>
<organism evidence="3 4">
    <name type="scientific">Leucobacter ruminantium</name>
    <dbReference type="NCBI Taxonomy" id="1289170"/>
    <lineage>
        <taxon>Bacteria</taxon>
        <taxon>Bacillati</taxon>
        <taxon>Actinomycetota</taxon>
        <taxon>Actinomycetes</taxon>
        <taxon>Micrococcales</taxon>
        <taxon>Microbacteriaceae</taxon>
        <taxon>Leucobacter</taxon>
    </lineage>
</organism>